<evidence type="ECO:0000313" key="2">
    <source>
        <dbReference type="Proteomes" id="UP001153331"/>
    </source>
</evidence>
<reference evidence="1" key="1">
    <citation type="submission" date="2022-11" db="EMBL/GenBank/DDBJ databases">
        <title>Genome Sequence of Boeremia exigua.</title>
        <authorList>
            <person name="Buettner E."/>
        </authorList>
    </citation>
    <scope>NUCLEOTIDE SEQUENCE</scope>
    <source>
        <strain evidence="1">CU02</strain>
    </source>
</reference>
<evidence type="ECO:0000313" key="1">
    <source>
        <dbReference type="EMBL" id="KAJ8108953.1"/>
    </source>
</evidence>
<protein>
    <submittedName>
        <fullName evidence="1">Uncharacterized protein</fullName>
    </submittedName>
</protein>
<gene>
    <name evidence="1" type="ORF">OPT61_g7812</name>
</gene>
<dbReference type="Proteomes" id="UP001153331">
    <property type="component" value="Unassembled WGS sequence"/>
</dbReference>
<dbReference type="EMBL" id="JAPHNI010000675">
    <property type="protein sequence ID" value="KAJ8108953.1"/>
    <property type="molecule type" value="Genomic_DNA"/>
</dbReference>
<keyword evidence="2" id="KW-1185">Reference proteome</keyword>
<sequence>MAYTKNYYHILGLSMPGRGTSCPKPKGPDLRRAYRNALLAAHPDKKGTSAATTGASHSVDDVKEAYMVLDDATRRAEYDNWVLRNPHILSTHTGTGADDSGRGQTFSQDFILGLELLDLSDFEERDGDAGEAEWTRACRCGDDKGFRILEDDLEDAETRGEKEVLVGCQGCSLWVRVGFDVEES</sequence>
<comment type="caution">
    <text evidence="1">The sequence shown here is derived from an EMBL/GenBank/DDBJ whole genome shotgun (WGS) entry which is preliminary data.</text>
</comment>
<accession>A0ACC2I1U4</accession>
<name>A0ACC2I1U4_9PLEO</name>
<organism evidence="1 2">
    <name type="scientific">Boeremia exigua</name>
    <dbReference type="NCBI Taxonomy" id="749465"/>
    <lineage>
        <taxon>Eukaryota</taxon>
        <taxon>Fungi</taxon>
        <taxon>Dikarya</taxon>
        <taxon>Ascomycota</taxon>
        <taxon>Pezizomycotina</taxon>
        <taxon>Dothideomycetes</taxon>
        <taxon>Pleosporomycetidae</taxon>
        <taxon>Pleosporales</taxon>
        <taxon>Pleosporineae</taxon>
        <taxon>Didymellaceae</taxon>
        <taxon>Boeremia</taxon>
    </lineage>
</organism>
<proteinExistence type="predicted"/>